<protein>
    <submittedName>
        <fullName evidence="1">Uncharacterized protein</fullName>
    </submittedName>
</protein>
<dbReference type="Proteomes" id="UP000568877">
    <property type="component" value="Unassembled WGS sequence"/>
</dbReference>
<gene>
    <name evidence="1" type="ORF">HKBW3S42_01865</name>
</gene>
<reference evidence="1 2" key="1">
    <citation type="journal article" date="2020" name="Front. Microbiol.">
        <title>Single-cell genomics of novel Actinobacteria with the Wood-Ljungdahl pathway discovered in a serpentinizing system.</title>
        <authorList>
            <person name="Merino N."/>
            <person name="Kawai M."/>
            <person name="Boyd E.S."/>
            <person name="Colman D.R."/>
            <person name="McGlynn S.E."/>
            <person name="Nealson K.H."/>
            <person name="Kurokawa K."/>
            <person name="Hongoh Y."/>
        </authorList>
    </citation>
    <scope>NUCLEOTIDE SEQUENCE [LARGE SCALE GENOMIC DNA]</scope>
    <source>
        <strain evidence="1 2">S42</strain>
    </source>
</reference>
<evidence type="ECO:0000313" key="1">
    <source>
        <dbReference type="EMBL" id="GFP33528.1"/>
    </source>
</evidence>
<dbReference type="EMBL" id="BLSA01000537">
    <property type="protein sequence ID" value="GFP33528.1"/>
    <property type="molecule type" value="Genomic_DNA"/>
</dbReference>
<name>A0A6V8PMM3_9ACTN</name>
<evidence type="ECO:0000313" key="2">
    <source>
        <dbReference type="Proteomes" id="UP000568877"/>
    </source>
</evidence>
<organism evidence="1 2">
    <name type="scientific">Candidatus Hakubella thermalkaliphila</name>
    <dbReference type="NCBI Taxonomy" id="2754717"/>
    <lineage>
        <taxon>Bacteria</taxon>
        <taxon>Bacillati</taxon>
        <taxon>Actinomycetota</taxon>
        <taxon>Actinomycetota incertae sedis</taxon>
        <taxon>Candidatus Hakubellales</taxon>
        <taxon>Candidatus Hakubellaceae</taxon>
        <taxon>Candidatus Hakubella</taxon>
    </lineage>
</organism>
<dbReference type="AlphaFoldDB" id="A0A6V8PMM3"/>
<comment type="caution">
    <text evidence="1">The sequence shown here is derived from an EMBL/GenBank/DDBJ whole genome shotgun (WGS) entry which is preliminary data.</text>
</comment>
<sequence length="70" mass="7961">MKTKKSGSELFFDVFESPVGRLFLFFSGTNLAGVSLEKPYYRIVEAPESFKKELRNNTAVTSEVFKQGYV</sequence>
<proteinExistence type="predicted"/>
<feature type="non-terminal residue" evidence="1">
    <location>
        <position position="70"/>
    </location>
</feature>
<accession>A0A6V8PMM3</accession>